<keyword evidence="3" id="KW-1185">Reference proteome</keyword>
<evidence type="ECO:0000256" key="1">
    <source>
        <dbReference type="SAM" id="SignalP"/>
    </source>
</evidence>
<protein>
    <submittedName>
        <fullName evidence="2">Uncharacterized protein</fullName>
    </submittedName>
</protein>
<dbReference type="OrthoDB" id="5387767at2759"/>
<sequence>MTFSTFLYILYICFSPILLAEPLQAVNDHALQSDVGGLRQPSSILSTFNATLSSSNVSVTNELSIECDGEKYGFKPDVDDCTSAIGHQKLSREQIKFGDRSSSSRDWVNLPYRLMGDEALCYLQPVLWNGAKFGTASSSQIRNAASDLLLKCASRAEQGGIATNFGGDNNIALIMGTYKPNIECRGDFPSRDSCINILTEMPASAETRVFGPEADPSTQVSVPHVIEAYDEKCFVRMFYVEKKSDTASWYSIWQAVSALWAVCIRNYQRGSFRGLGDHGNLFLTMTPRDPLANTSLDNTIYLGENQSLSDS</sequence>
<keyword evidence="1" id="KW-0732">Signal</keyword>
<reference evidence="2" key="1">
    <citation type="submission" date="2021-03" db="EMBL/GenBank/DDBJ databases">
        <authorList>
            <person name="Tagirdzhanova G."/>
        </authorList>
    </citation>
    <scope>NUCLEOTIDE SEQUENCE</scope>
</reference>
<evidence type="ECO:0000313" key="3">
    <source>
        <dbReference type="Proteomes" id="UP000664534"/>
    </source>
</evidence>
<accession>A0A8H3J1W0</accession>
<evidence type="ECO:0000313" key="2">
    <source>
        <dbReference type="EMBL" id="CAF9939186.1"/>
    </source>
</evidence>
<organism evidence="2 3">
    <name type="scientific">Imshaugia aleurites</name>
    <dbReference type="NCBI Taxonomy" id="172621"/>
    <lineage>
        <taxon>Eukaryota</taxon>
        <taxon>Fungi</taxon>
        <taxon>Dikarya</taxon>
        <taxon>Ascomycota</taxon>
        <taxon>Pezizomycotina</taxon>
        <taxon>Lecanoromycetes</taxon>
        <taxon>OSLEUM clade</taxon>
        <taxon>Lecanoromycetidae</taxon>
        <taxon>Lecanorales</taxon>
        <taxon>Lecanorineae</taxon>
        <taxon>Parmeliaceae</taxon>
        <taxon>Imshaugia</taxon>
    </lineage>
</organism>
<dbReference type="AlphaFoldDB" id="A0A8H3J1W0"/>
<comment type="caution">
    <text evidence="2">The sequence shown here is derived from an EMBL/GenBank/DDBJ whole genome shotgun (WGS) entry which is preliminary data.</text>
</comment>
<proteinExistence type="predicted"/>
<gene>
    <name evidence="2" type="ORF">IMSHALPRED_001240</name>
</gene>
<dbReference type="EMBL" id="CAJPDT010000116">
    <property type="protein sequence ID" value="CAF9939186.1"/>
    <property type="molecule type" value="Genomic_DNA"/>
</dbReference>
<dbReference type="Proteomes" id="UP000664534">
    <property type="component" value="Unassembled WGS sequence"/>
</dbReference>
<feature type="chain" id="PRO_5034748266" evidence="1">
    <location>
        <begin position="21"/>
        <end position="311"/>
    </location>
</feature>
<name>A0A8H3J1W0_9LECA</name>
<feature type="signal peptide" evidence="1">
    <location>
        <begin position="1"/>
        <end position="20"/>
    </location>
</feature>